<dbReference type="Proteomes" id="UP000046393">
    <property type="component" value="Unplaced"/>
</dbReference>
<dbReference type="Pfam" id="PF15002">
    <property type="entry name" value="ERK-JNK_inhib"/>
    <property type="match status" value="1"/>
</dbReference>
<evidence type="ECO:0000313" key="2">
    <source>
        <dbReference type="Proteomes" id="UP000046393"/>
    </source>
</evidence>
<sequence length="307" mass="35629">MIRTERFNAENLTVMRVANLIRTYSSILKNNQIVFNSLNDELCLSTDCRNENVFLTTAKLETYYDKHATLDEVNKINSNKPDQKHGGLDTDDYAKACKSSLDKKLLKVKHREQLSAVQNVMAVESKKKQKKLLTDLLANMLKVVKAAKVTIESAGFKPTDPFPEKNIKLRDAVANVVENTAFFCEFVLRFPDFIGKLYELSFIIRFKLKGNKELSSLTHWGYEFSSSAKLFDEAEERLLSLAAQQLNIIPREENFRNPYDKKIQKEEIEREAVRKMEEVREKRRADKEKERKNKKKERKPSLSKAEL</sequence>
<dbReference type="AlphaFoldDB" id="A0A0N5A902"/>
<accession>A0A0N5A902</accession>
<name>A0A0N5A902_9BILA</name>
<feature type="region of interest" description="Disordered" evidence="1">
    <location>
        <begin position="275"/>
        <end position="307"/>
    </location>
</feature>
<dbReference type="PANTHER" id="PTHR14735">
    <property type="entry name" value="COILED-COIL DOMAIN-CONTAINING PROTEIN 134"/>
    <property type="match status" value="1"/>
</dbReference>
<dbReference type="InterPro" id="IPR026321">
    <property type="entry name" value="CC134"/>
</dbReference>
<feature type="compositionally biased region" description="Basic and acidic residues" evidence="1">
    <location>
        <begin position="275"/>
        <end position="291"/>
    </location>
</feature>
<dbReference type="PANTHER" id="PTHR14735:SF1">
    <property type="entry name" value="COILED-COIL DOMAIN-CONTAINING PROTEIN 134"/>
    <property type="match status" value="1"/>
</dbReference>
<protein>
    <submittedName>
        <fullName evidence="3">PUB domain-containing protein</fullName>
    </submittedName>
</protein>
<organism evidence="2 3">
    <name type="scientific">Syphacia muris</name>
    <dbReference type="NCBI Taxonomy" id="451379"/>
    <lineage>
        <taxon>Eukaryota</taxon>
        <taxon>Metazoa</taxon>
        <taxon>Ecdysozoa</taxon>
        <taxon>Nematoda</taxon>
        <taxon>Chromadorea</taxon>
        <taxon>Rhabditida</taxon>
        <taxon>Spirurina</taxon>
        <taxon>Oxyuridomorpha</taxon>
        <taxon>Oxyuroidea</taxon>
        <taxon>Oxyuridae</taxon>
        <taxon>Syphacia</taxon>
    </lineage>
</organism>
<evidence type="ECO:0000256" key="1">
    <source>
        <dbReference type="SAM" id="MobiDB-lite"/>
    </source>
</evidence>
<reference evidence="3" key="1">
    <citation type="submission" date="2017-02" db="UniProtKB">
        <authorList>
            <consortium name="WormBaseParasite"/>
        </authorList>
    </citation>
    <scope>IDENTIFICATION</scope>
</reference>
<dbReference type="WBParaSite" id="SMUV_0000056601-mRNA-1">
    <property type="protein sequence ID" value="SMUV_0000056601-mRNA-1"/>
    <property type="gene ID" value="SMUV_0000056601"/>
</dbReference>
<proteinExistence type="predicted"/>
<keyword evidence="2" id="KW-1185">Reference proteome</keyword>
<dbReference type="STRING" id="451379.A0A0N5A902"/>
<evidence type="ECO:0000313" key="3">
    <source>
        <dbReference type="WBParaSite" id="SMUV_0000056601-mRNA-1"/>
    </source>
</evidence>